<keyword evidence="8 15" id="KW-0694">RNA-binding</keyword>
<evidence type="ECO:0000256" key="8">
    <source>
        <dbReference type="ARBA" id="ARBA00022884"/>
    </source>
</evidence>
<dbReference type="PROSITE" id="PS51562">
    <property type="entry name" value="RNA_CAP0_MT"/>
    <property type="match status" value="1"/>
</dbReference>
<evidence type="ECO:0000256" key="7">
    <source>
        <dbReference type="ARBA" id="ARBA00022691"/>
    </source>
</evidence>
<dbReference type="PANTHER" id="PTHR12189:SF2">
    <property type="entry name" value="MRNA CAP GUANINE-N7 METHYLTRANSFERASE"/>
    <property type="match status" value="1"/>
</dbReference>
<evidence type="ECO:0000256" key="6">
    <source>
        <dbReference type="ARBA" id="ARBA00022679"/>
    </source>
</evidence>
<evidence type="ECO:0000256" key="14">
    <source>
        <dbReference type="ARBA" id="ARBA00049739"/>
    </source>
</evidence>
<dbReference type="SUPFAM" id="SSF53335">
    <property type="entry name" value="S-adenosyl-L-methionine-dependent methyltransferases"/>
    <property type="match status" value="1"/>
</dbReference>
<organism evidence="21">
    <name type="scientific">Candida tenuis (strain ATCC 10573 / BCRC 21748 / CBS 615 / JCM 9827 / NBRC 10315 / NRRL Y-1498 / VKM Y-70)</name>
    <name type="common">Yeast</name>
    <name type="synonym">Yamadazyma tenuis</name>
    <dbReference type="NCBI Taxonomy" id="590646"/>
    <lineage>
        <taxon>Eukaryota</taxon>
        <taxon>Fungi</taxon>
        <taxon>Dikarya</taxon>
        <taxon>Ascomycota</taxon>
        <taxon>Saccharomycotina</taxon>
        <taxon>Pichiomycetes</taxon>
        <taxon>Debaryomycetaceae</taxon>
        <taxon>Yamadazyma</taxon>
    </lineage>
</organism>
<feature type="domain" description="MRNA cap 0 methyltransferase" evidence="19">
    <location>
        <begin position="127"/>
        <end position="435"/>
    </location>
</feature>
<comment type="similarity">
    <text evidence="15">Belongs to the class I-like SAM-binding methyltransferase superfamily. mRNA cap 0 methyltransferase family.</text>
</comment>
<keyword evidence="7 15" id="KW-0949">S-adenosyl-L-methionine</keyword>
<dbReference type="STRING" id="590646.G3AWZ4"/>
<dbReference type="AlphaFoldDB" id="G3AWZ4"/>
<evidence type="ECO:0000256" key="9">
    <source>
        <dbReference type="ARBA" id="ARBA00023042"/>
    </source>
</evidence>
<evidence type="ECO:0000259" key="19">
    <source>
        <dbReference type="PROSITE" id="PS51562"/>
    </source>
</evidence>
<comment type="catalytic activity">
    <reaction evidence="13">
        <text>a 5'-end (5'-triphosphoguanosine)-ribonucleoside in mRNA + S-adenosyl-L-methionine = a 5'-end (N(7)-methyl 5'-triphosphoguanosine)-ribonucleoside in mRNA + S-adenosyl-L-homocysteine</text>
        <dbReference type="Rhea" id="RHEA:67008"/>
        <dbReference type="Rhea" id="RHEA-COMP:17166"/>
        <dbReference type="Rhea" id="RHEA-COMP:17167"/>
        <dbReference type="ChEBI" id="CHEBI:57856"/>
        <dbReference type="ChEBI" id="CHEBI:59789"/>
        <dbReference type="ChEBI" id="CHEBI:156461"/>
        <dbReference type="ChEBI" id="CHEBI:167617"/>
        <dbReference type="EC" id="2.1.1.56"/>
    </reaction>
</comment>
<dbReference type="GO" id="GO:0005634">
    <property type="term" value="C:nucleus"/>
    <property type="evidence" value="ECO:0007669"/>
    <property type="project" value="UniProtKB-SubCell"/>
</dbReference>
<dbReference type="Gene3D" id="3.40.50.150">
    <property type="entry name" value="Vaccinia Virus protein VP39"/>
    <property type="match status" value="1"/>
</dbReference>
<feature type="site" description="mRNA cap binding" evidence="17">
    <location>
        <position position="265"/>
    </location>
</feature>
<evidence type="ECO:0000256" key="5">
    <source>
        <dbReference type="ARBA" id="ARBA00022664"/>
    </source>
</evidence>
<dbReference type="OrthoDB" id="10248867at2759"/>
<keyword evidence="9 15" id="KW-0506">mRNA capping</keyword>
<feature type="compositionally biased region" description="Basic and acidic residues" evidence="18">
    <location>
        <begin position="37"/>
        <end position="70"/>
    </location>
</feature>
<dbReference type="InterPro" id="IPR039753">
    <property type="entry name" value="RG7MT1"/>
</dbReference>
<dbReference type="InterPro" id="IPR029063">
    <property type="entry name" value="SAM-dependent_MTases_sf"/>
</dbReference>
<keyword evidence="21" id="KW-1185">Reference proteome</keyword>
<dbReference type="PANTHER" id="PTHR12189">
    <property type="entry name" value="MRNA GUANINE-7- METHYLTRANSFERASE"/>
    <property type="match status" value="1"/>
</dbReference>
<dbReference type="InterPro" id="IPR004971">
    <property type="entry name" value="mRNA_G-N7_MeTrfase_dom"/>
</dbReference>
<proteinExistence type="inferred from homology"/>
<accession>G3AWZ4</accession>
<reference evidence="20 21" key="1">
    <citation type="journal article" date="2011" name="Proc. Natl. Acad. Sci. U.S.A.">
        <title>Comparative genomics of xylose-fermenting fungi for enhanced biofuel production.</title>
        <authorList>
            <person name="Wohlbach D.J."/>
            <person name="Kuo A."/>
            <person name="Sato T.K."/>
            <person name="Potts K.M."/>
            <person name="Salamov A.A."/>
            <person name="LaButti K.M."/>
            <person name="Sun H."/>
            <person name="Clum A."/>
            <person name="Pangilinan J.L."/>
            <person name="Lindquist E.A."/>
            <person name="Lucas S."/>
            <person name="Lapidus A."/>
            <person name="Jin M."/>
            <person name="Gunawan C."/>
            <person name="Balan V."/>
            <person name="Dale B.E."/>
            <person name="Jeffries T.W."/>
            <person name="Zinkel R."/>
            <person name="Barry K.W."/>
            <person name="Grigoriev I.V."/>
            <person name="Gasch A.P."/>
        </authorList>
    </citation>
    <scope>NUCLEOTIDE SEQUENCE [LARGE SCALE GENOMIC DNA]</scope>
    <source>
        <strain evidence="21">ATCC 10573 / BCRC 21748 / CBS 615 / JCM 9827 / NBRC 10315 / NRRL Y-1498 / VKM Y-70</strain>
    </source>
</reference>
<evidence type="ECO:0000256" key="1">
    <source>
        <dbReference type="ARBA" id="ARBA00003378"/>
    </source>
</evidence>
<dbReference type="GO" id="GO:0004482">
    <property type="term" value="F:mRNA 5'-cap (guanine-N7-)-methyltransferase activity"/>
    <property type="evidence" value="ECO:0007669"/>
    <property type="project" value="UniProtKB-EC"/>
</dbReference>
<evidence type="ECO:0000256" key="18">
    <source>
        <dbReference type="SAM" id="MobiDB-lite"/>
    </source>
</evidence>
<dbReference type="PIRSF" id="PIRSF028762">
    <property type="entry name" value="ABD1"/>
    <property type="match status" value="1"/>
</dbReference>
<evidence type="ECO:0000256" key="17">
    <source>
        <dbReference type="PIRSR" id="PIRSR028762-2"/>
    </source>
</evidence>
<evidence type="ECO:0000256" key="10">
    <source>
        <dbReference type="ARBA" id="ARBA00023242"/>
    </source>
</evidence>
<dbReference type="EMBL" id="GL996510">
    <property type="protein sequence ID" value="EGV66649.1"/>
    <property type="molecule type" value="Genomic_DNA"/>
</dbReference>
<protein>
    <recommendedName>
        <fullName evidence="14 15">mRNA cap guanine-N(7) methyltransferase</fullName>
        <ecNumber evidence="3 15">2.1.1.56</ecNumber>
    </recommendedName>
    <alternativeName>
        <fullName evidence="11 15">mRNA (guanine-N(7))-methyltransferase</fullName>
    </alternativeName>
    <alternativeName>
        <fullName evidence="12 15">mRNA cap methyltransferase</fullName>
    </alternativeName>
</protein>
<feature type="binding site" evidence="16">
    <location>
        <position position="186"/>
    </location>
    <ligand>
        <name>S-adenosyl-L-methionine</name>
        <dbReference type="ChEBI" id="CHEBI:59789"/>
    </ligand>
</feature>
<dbReference type="GO" id="GO:0003723">
    <property type="term" value="F:RNA binding"/>
    <property type="evidence" value="ECO:0007669"/>
    <property type="project" value="UniProtKB-KW"/>
</dbReference>
<evidence type="ECO:0000313" key="21">
    <source>
        <dbReference type="Proteomes" id="UP000000707"/>
    </source>
</evidence>
<evidence type="ECO:0000256" key="16">
    <source>
        <dbReference type="PIRSR" id="PIRSR028762-1"/>
    </source>
</evidence>
<keyword evidence="10 15" id="KW-0539">Nucleus</keyword>
<dbReference type="HOGENOM" id="CLU_020346_2_0_1"/>
<feature type="site" description="mRNA cap binding" evidence="17">
    <location>
        <position position="173"/>
    </location>
</feature>
<feature type="binding site" evidence="16">
    <location>
        <position position="261"/>
    </location>
    <ligand>
        <name>S-adenosyl-L-methionine</name>
        <dbReference type="ChEBI" id="CHEBI:59789"/>
    </ligand>
</feature>
<evidence type="ECO:0000256" key="13">
    <source>
        <dbReference type="ARBA" id="ARBA00044712"/>
    </source>
</evidence>
<evidence type="ECO:0000256" key="11">
    <source>
        <dbReference type="ARBA" id="ARBA00032772"/>
    </source>
</evidence>
<feature type="binding site" evidence="16">
    <location>
        <position position="164"/>
    </location>
    <ligand>
        <name>S-adenosyl-L-methionine</name>
        <dbReference type="ChEBI" id="CHEBI:59789"/>
    </ligand>
</feature>
<comment type="subcellular location">
    <subcellularLocation>
        <location evidence="2 15">Nucleus</location>
    </subcellularLocation>
</comment>
<comment type="function">
    <text evidence="1">Responsible for methylating the 5'-cap structure of mRNAs.</text>
</comment>
<dbReference type="eggNOG" id="KOG1975">
    <property type="taxonomic scope" value="Eukaryota"/>
</dbReference>
<feature type="binding site" evidence="16">
    <location>
        <position position="231"/>
    </location>
    <ligand>
        <name>S-adenosyl-L-methionine</name>
        <dbReference type="ChEBI" id="CHEBI:59789"/>
    </ligand>
</feature>
<feature type="binding site" evidence="16">
    <location>
        <position position="266"/>
    </location>
    <ligand>
        <name>S-adenosyl-L-methionine</name>
        <dbReference type="ChEBI" id="CHEBI:59789"/>
    </ligand>
</feature>
<keyword evidence="4 15" id="KW-0489">Methyltransferase</keyword>
<dbReference type="Proteomes" id="UP000000707">
    <property type="component" value="Unassembled WGS sequence"/>
</dbReference>
<feature type="site" description="mRNA cap binding" evidence="17">
    <location>
        <position position="198"/>
    </location>
</feature>
<feature type="region of interest" description="Disordered" evidence="18">
    <location>
        <begin position="1"/>
        <end position="71"/>
    </location>
</feature>
<evidence type="ECO:0000256" key="12">
    <source>
        <dbReference type="ARBA" id="ARBA00033387"/>
    </source>
</evidence>
<evidence type="ECO:0000256" key="3">
    <source>
        <dbReference type="ARBA" id="ARBA00011926"/>
    </source>
</evidence>
<evidence type="ECO:0000256" key="2">
    <source>
        <dbReference type="ARBA" id="ARBA00004123"/>
    </source>
</evidence>
<dbReference type="InterPro" id="IPR016899">
    <property type="entry name" value="mRNA_G-N7_MeTrfase_euk"/>
</dbReference>
<keyword evidence="5 15" id="KW-0507">mRNA processing</keyword>
<name>G3AWZ4_CANTC</name>
<feature type="site" description="mRNA cap binding" evidence="17">
    <location>
        <position position="167"/>
    </location>
</feature>
<feature type="site" description="mRNA cap binding" evidence="17">
    <location>
        <position position="359"/>
    </location>
</feature>
<feature type="binding site" evidence="17">
    <location>
        <begin position="136"/>
        <end position="137"/>
    </location>
    <ligand>
        <name>mRNA</name>
        <dbReference type="ChEBI" id="CHEBI:33699"/>
    </ligand>
</feature>
<dbReference type="EC" id="2.1.1.56" evidence="3 15"/>
<evidence type="ECO:0000256" key="4">
    <source>
        <dbReference type="ARBA" id="ARBA00022603"/>
    </source>
</evidence>
<feature type="site" description="mRNA cap binding" evidence="17">
    <location>
        <position position="427"/>
    </location>
</feature>
<sequence>MYKQQAELPAWMKKGQENKYDRYGARPSAPTAPEAESNDKYSKYRVNEDDRANRIRREGTAKRDRDRSEEPEVLAYKNLKVTNPANSYYQTFQSNLKRDEKDVNSIIRTHYNQRTYQSKYQGNRTKSPIIKLRNFNNIIKYILLGEFCKPVAAGEGPFRVLDLCCGKGGDLNKMEFIKVDEYVGIDISDASIREAYSRYEKNKVRFKSNFGGGSHRDSRKYNFQSFFATGDLFNYSIPDILEPNFPGIIDNVFPVDAVSNQFSLHYAFETEDKIRCLINNVAKSLKTGGKFVGTIPSSDFIKYKVKKEMRPEDTTFAFGNELYQVKFHEKPPADGDFNTSPFGNGYNYSLTDAIDDVPEYVVPFETLRRICEDNSLVLKVKKDFIEFFNKEIPKYFKRLNNNLIQSIKRSDGKYGIEGLEREAIEFYLLFVFEKA</sequence>
<feature type="compositionally biased region" description="Basic and acidic residues" evidence="18">
    <location>
        <begin position="14"/>
        <end position="24"/>
    </location>
</feature>
<feature type="binding site" evidence="16">
    <location>
        <position position="140"/>
    </location>
    <ligand>
        <name>S-adenosyl-L-methionine</name>
        <dbReference type="ChEBI" id="CHEBI:59789"/>
    </ligand>
</feature>
<dbReference type="Pfam" id="PF03291">
    <property type="entry name" value="mRNA_G-N7_MeTrfase"/>
    <property type="match status" value="1"/>
</dbReference>
<evidence type="ECO:0000313" key="20">
    <source>
        <dbReference type="EMBL" id="EGV66649.1"/>
    </source>
</evidence>
<gene>
    <name evidence="20" type="ORF">CANTEDRAFT_96658</name>
</gene>
<evidence type="ECO:0000256" key="15">
    <source>
        <dbReference type="PIRNR" id="PIRNR028762"/>
    </source>
</evidence>
<dbReference type="CDD" id="cd02440">
    <property type="entry name" value="AdoMet_MTases"/>
    <property type="match status" value="1"/>
</dbReference>
<keyword evidence="6 15" id="KW-0808">Transferase</keyword>